<dbReference type="EMBL" id="FOGB01000002">
    <property type="protein sequence ID" value="SEQ24088.1"/>
    <property type="molecule type" value="Genomic_DNA"/>
</dbReference>
<accession>A0A1H9EGD3</accession>
<dbReference type="AlphaFoldDB" id="A0A1H9EGD3"/>
<evidence type="ECO:0000313" key="1">
    <source>
        <dbReference type="EMBL" id="SEQ24088.1"/>
    </source>
</evidence>
<protein>
    <recommendedName>
        <fullName evidence="3">Sulfate transporter</fullName>
    </recommendedName>
</protein>
<proteinExistence type="predicted"/>
<reference evidence="2" key="1">
    <citation type="submission" date="2016-10" db="EMBL/GenBank/DDBJ databases">
        <authorList>
            <person name="Varghese N."/>
            <person name="Submissions S."/>
        </authorList>
    </citation>
    <scope>NUCLEOTIDE SEQUENCE [LARGE SCALE GENOMIC DNA]</scope>
    <source>
        <strain evidence="2">DSM 18887</strain>
    </source>
</reference>
<dbReference type="OrthoDB" id="7554786at2"/>
<gene>
    <name evidence="1" type="ORF">SAMN03080615_00857</name>
</gene>
<dbReference type="InterPro" id="IPR021505">
    <property type="entry name" value="Phage_B3_Orf6"/>
</dbReference>
<dbReference type="Proteomes" id="UP000198749">
    <property type="component" value="Unassembled WGS sequence"/>
</dbReference>
<organism evidence="1 2">
    <name type="scientific">Amphritea atlantica</name>
    <dbReference type="NCBI Taxonomy" id="355243"/>
    <lineage>
        <taxon>Bacteria</taxon>
        <taxon>Pseudomonadati</taxon>
        <taxon>Pseudomonadota</taxon>
        <taxon>Gammaproteobacteria</taxon>
        <taxon>Oceanospirillales</taxon>
        <taxon>Oceanospirillaceae</taxon>
        <taxon>Amphritea</taxon>
    </lineage>
</organism>
<name>A0A1H9EGD3_9GAMM</name>
<dbReference type="STRING" id="355243.SAMN03080615_00857"/>
<sequence length="208" mass="23380">MNHAVQQHIPEGYLQDQAGRLVPIELIDEIDLTRNDLVQEIVIKARELQQAMATFKLNTLGDISAFVDLSAERYSVKMGGKKGNISLLSYDGKYKIQRAISEYIVFDERLQVAKELIDGCIHRWAEGSDNKIKVLVDHAFQVDKEGNISTGRVLGLRRIKIDDSEWSKAMAAIADSIQIAGSKTYVRLYERVGESEQYQPISLDIAAL</sequence>
<evidence type="ECO:0000313" key="2">
    <source>
        <dbReference type="Proteomes" id="UP000198749"/>
    </source>
</evidence>
<dbReference type="RefSeq" id="WP_091354478.1">
    <property type="nucleotide sequence ID" value="NZ_AP025284.1"/>
</dbReference>
<evidence type="ECO:0008006" key="3">
    <source>
        <dbReference type="Google" id="ProtNLM"/>
    </source>
</evidence>
<dbReference type="Pfam" id="PF11363">
    <property type="entry name" value="DUF3164"/>
    <property type="match status" value="1"/>
</dbReference>
<keyword evidence="2" id="KW-1185">Reference proteome</keyword>